<dbReference type="GO" id="GO:0035485">
    <property type="term" value="F:adenine/guanine mispair binding"/>
    <property type="evidence" value="ECO:0007669"/>
    <property type="project" value="TreeGrafter"/>
</dbReference>
<dbReference type="Gene3D" id="1.10.340.30">
    <property type="entry name" value="Hypothetical protein, domain 2"/>
    <property type="match status" value="1"/>
</dbReference>
<dbReference type="SUPFAM" id="SSF48150">
    <property type="entry name" value="DNA-glycosylase"/>
    <property type="match status" value="1"/>
</dbReference>
<evidence type="ECO:0000256" key="13">
    <source>
        <dbReference type="ARBA" id="ARBA00023295"/>
    </source>
</evidence>
<dbReference type="RefSeq" id="WP_119315787.1">
    <property type="nucleotide sequence ID" value="NZ_QXDL01000134.1"/>
</dbReference>
<dbReference type="GO" id="GO:0006284">
    <property type="term" value="P:base-excision repair"/>
    <property type="evidence" value="ECO:0007669"/>
    <property type="project" value="InterPro"/>
</dbReference>
<dbReference type="AlphaFoldDB" id="A0A399EIE7"/>
<dbReference type="GO" id="GO:0000701">
    <property type="term" value="F:purine-specific mismatch base pair DNA N-glycosylase activity"/>
    <property type="evidence" value="ECO:0007669"/>
    <property type="project" value="UniProtKB-EC"/>
</dbReference>
<feature type="domain" description="HhH-GPD" evidence="14">
    <location>
        <begin position="36"/>
        <end position="182"/>
    </location>
</feature>
<comment type="caution">
    <text evidence="15">The sequence shown here is derived from an EMBL/GenBank/DDBJ whole genome shotgun (WGS) entry which is preliminary data.</text>
</comment>
<dbReference type="Proteomes" id="UP000265715">
    <property type="component" value="Unassembled WGS sequence"/>
</dbReference>
<evidence type="ECO:0000313" key="16">
    <source>
        <dbReference type="Proteomes" id="UP000265715"/>
    </source>
</evidence>
<keyword evidence="12" id="KW-0234">DNA repair</keyword>
<dbReference type="PANTHER" id="PTHR42944">
    <property type="entry name" value="ADENINE DNA GLYCOSYLASE"/>
    <property type="match status" value="1"/>
</dbReference>
<proteinExistence type="inferred from homology"/>
<dbReference type="InterPro" id="IPR003651">
    <property type="entry name" value="Endonuclease3_FeS-loop_motif"/>
</dbReference>
<keyword evidence="7" id="KW-0479">Metal-binding</keyword>
<evidence type="ECO:0000259" key="14">
    <source>
        <dbReference type="SMART" id="SM00478"/>
    </source>
</evidence>
<keyword evidence="13 15" id="KW-0326">Glycosidase</keyword>
<protein>
    <recommendedName>
        <fullName evidence="5">Adenine DNA glycosylase</fullName>
        <ecNumber evidence="4">3.2.2.31</ecNumber>
    </recommendedName>
</protein>
<evidence type="ECO:0000256" key="11">
    <source>
        <dbReference type="ARBA" id="ARBA00023014"/>
    </source>
</evidence>
<keyword evidence="8" id="KW-0227">DNA damage</keyword>
<dbReference type="EC" id="3.2.2.31" evidence="4"/>
<dbReference type="GO" id="GO:0034039">
    <property type="term" value="F:8-oxo-7,8-dihydroguanine DNA N-glycosylase activity"/>
    <property type="evidence" value="ECO:0007669"/>
    <property type="project" value="TreeGrafter"/>
</dbReference>
<keyword evidence="16" id="KW-1185">Reference proteome</keyword>
<dbReference type="SUPFAM" id="SSF55811">
    <property type="entry name" value="Nudix"/>
    <property type="match status" value="1"/>
</dbReference>
<dbReference type="SMART" id="SM00478">
    <property type="entry name" value="ENDO3c"/>
    <property type="match status" value="1"/>
</dbReference>
<evidence type="ECO:0000256" key="4">
    <source>
        <dbReference type="ARBA" id="ARBA00012045"/>
    </source>
</evidence>
<dbReference type="InterPro" id="IPR023170">
    <property type="entry name" value="HhH_base_excis_C"/>
</dbReference>
<comment type="catalytic activity">
    <reaction evidence="1">
        <text>Hydrolyzes free adenine bases from 7,8-dihydro-8-oxoguanine:adenine mismatched double-stranded DNA, leaving an apurinic site.</text>
        <dbReference type="EC" id="3.2.2.31"/>
    </reaction>
</comment>
<evidence type="ECO:0000313" key="15">
    <source>
        <dbReference type="EMBL" id="RIH82112.1"/>
    </source>
</evidence>
<accession>A0A399EIE7</accession>
<keyword evidence="9 15" id="KW-0378">Hydrolase</keyword>
<dbReference type="PROSITE" id="PS00764">
    <property type="entry name" value="ENDONUCLEASE_III_1"/>
    <property type="match status" value="1"/>
</dbReference>
<keyword evidence="10" id="KW-0408">Iron</keyword>
<evidence type="ECO:0000256" key="1">
    <source>
        <dbReference type="ARBA" id="ARBA00000843"/>
    </source>
</evidence>
<keyword evidence="11" id="KW-0411">Iron-sulfur</keyword>
<reference evidence="15 16" key="1">
    <citation type="submission" date="2018-08" db="EMBL/GenBank/DDBJ databases">
        <title>Meiothermus terrae DSM 26712 genome sequencing project.</title>
        <authorList>
            <person name="Da Costa M.S."/>
            <person name="Albuquerque L."/>
            <person name="Raposo P."/>
            <person name="Froufe H.J.C."/>
            <person name="Barroso C.S."/>
            <person name="Egas C."/>
        </authorList>
    </citation>
    <scope>NUCLEOTIDE SEQUENCE [LARGE SCALE GENOMIC DNA]</scope>
    <source>
        <strain evidence="15 16">DSM 26712</strain>
    </source>
</reference>
<evidence type="ECO:0000256" key="9">
    <source>
        <dbReference type="ARBA" id="ARBA00022801"/>
    </source>
</evidence>
<dbReference type="InterPro" id="IPR011257">
    <property type="entry name" value="DNA_glycosylase"/>
</dbReference>
<keyword evidence="6" id="KW-0004">4Fe-4S</keyword>
<dbReference type="GO" id="GO:0051539">
    <property type="term" value="F:4 iron, 4 sulfur cluster binding"/>
    <property type="evidence" value="ECO:0007669"/>
    <property type="project" value="UniProtKB-KW"/>
</dbReference>
<dbReference type="InterPro" id="IPR015797">
    <property type="entry name" value="NUDIX_hydrolase-like_dom_sf"/>
</dbReference>
<dbReference type="GO" id="GO:0046872">
    <property type="term" value="F:metal ion binding"/>
    <property type="evidence" value="ECO:0007669"/>
    <property type="project" value="UniProtKB-KW"/>
</dbReference>
<evidence type="ECO:0000256" key="2">
    <source>
        <dbReference type="ARBA" id="ARBA00001966"/>
    </source>
</evidence>
<evidence type="ECO:0000256" key="3">
    <source>
        <dbReference type="ARBA" id="ARBA00008343"/>
    </source>
</evidence>
<evidence type="ECO:0000256" key="5">
    <source>
        <dbReference type="ARBA" id="ARBA00022023"/>
    </source>
</evidence>
<dbReference type="PANTHER" id="PTHR42944:SF1">
    <property type="entry name" value="ADENINE DNA GLYCOSYLASE"/>
    <property type="match status" value="1"/>
</dbReference>
<dbReference type="GO" id="GO:0006298">
    <property type="term" value="P:mismatch repair"/>
    <property type="evidence" value="ECO:0007669"/>
    <property type="project" value="TreeGrafter"/>
</dbReference>
<dbReference type="GO" id="GO:0032357">
    <property type="term" value="F:oxidized purine DNA binding"/>
    <property type="evidence" value="ECO:0007669"/>
    <property type="project" value="TreeGrafter"/>
</dbReference>
<organism evidence="15 16">
    <name type="scientific">Calidithermus terrae</name>
    <dbReference type="NCBI Taxonomy" id="1408545"/>
    <lineage>
        <taxon>Bacteria</taxon>
        <taxon>Thermotogati</taxon>
        <taxon>Deinococcota</taxon>
        <taxon>Deinococci</taxon>
        <taxon>Thermales</taxon>
        <taxon>Thermaceae</taxon>
        <taxon>Calidithermus</taxon>
    </lineage>
</organism>
<name>A0A399EIE7_9DEIN</name>
<dbReference type="OrthoDB" id="9802365at2"/>
<dbReference type="EMBL" id="QXDL01000134">
    <property type="protein sequence ID" value="RIH82112.1"/>
    <property type="molecule type" value="Genomic_DNA"/>
</dbReference>
<evidence type="ECO:0000256" key="12">
    <source>
        <dbReference type="ARBA" id="ARBA00023204"/>
    </source>
</evidence>
<evidence type="ECO:0000256" key="10">
    <source>
        <dbReference type="ARBA" id="ARBA00023004"/>
    </source>
</evidence>
<dbReference type="SMART" id="SM00525">
    <property type="entry name" value="FES"/>
    <property type="match status" value="1"/>
</dbReference>
<dbReference type="Gene3D" id="1.10.1670.10">
    <property type="entry name" value="Helix-hairpin-Helix base-excision DNA repair enzymes (C-terminal)"/>
    <property type="match status" value="1"/>
</dbReference>
<dbReference type="InterPro" id="IPR003265">
    <property type="entry name" value="HhH-GPD_domain"/>
</dbReference>
<dbReference type="InterPro" id="IPR044298">
    <property type="entry name" value="MIG/MutY"/>
</dbReference>
<dbReference type="Pfam" id="PF14815">
    <property type="entry name" value="NUDIX_4"/>
    <property type="match status" value="1"/>
</dbReference>
<dbReference type="Pfam" id="PF00730">
    <property type="entry name" value="HhH-GPD"/>
    <property type="match status" value="1"/>
</dbReference>
<evidence type="ECO:0000256" key="7">
    <source>
        <dbReference type="ARBA" id="ARBA00022723"/>
    </source>
</evidence>
<dbReference type="CDD" id="cd00056">
    <property type="entry name" value="ENDO3c"/>
    <property type="match status" value="1"/>
</dbReference>
<comment type="similarity">
    <text evidence="3">Belongs to the Nth/MutY family.</text>
</comment>
<evidence type="ECO:0000256" key="8">
    <source>
        <dbReference type="ARBA" id="ARBA00022763"/>
    </source>
</evidence>
<dbReference type="InterPro" id="IPR004035">
    <property type="entry name" value="Endouclease-III_FeS-bd_BS"/>
</dbReference>
<evidence type="ECO:0000256" key="6">
    <source>
        <dbReference type="ARBA" id="ARBA00022485"/>
    </source>
</evidence>
<gene>
    <name evidence="15" type="primary">mutY</name>
    <name evidence="15" type="ORF">Mterra_02799</name>
</gene>
<sequence length="325" mass="35892">MTPFQHDLLEWYRAHRRALPWRAERDPYRILLSEVLLQQTRVGQAVPYYRRFLERFPDLRALAGAQLEEVLHAWQGAGYYARARNLHKLAQAVAAQPRPDLPASYARLRELPGLGPYTAAAVASIAFGEPVAAVDGNVRRVISRLMAWENPTLAQLQARADQLLSAEHPGDWNQAVMELGATVCTPRRPACPACPVARWCQGKGAPECYPAPKARRQKAVTAVAVVLRGARGVLLEPRRGRVLGGLWGVPMAEGEALGPLLERLAADHGTPIAPPEPVGTVRHAFSHRKLEVRVYHSAWEGPGHDPASKPLSQLDRKILRQAQAL</sequence>
<dbReference type="Gene3D" id="3.90.79.10">
    <property type="entry name" value="Nucleoside Triphosphate Pyrophosphohydrolase"/>
    <property type="match status" value="1"/>
</dbReference>
<dbReference type="InterPro" id="IPR029119">
    <property type="entry name" value="MutY_C"/>
</dbReference>
<comment type="cofactor">
    <cofactor evidence="2">
        <name>[4Fe-4S] cluster</name>
        <dbReference type="ChEBI" id="CHEBI:49883"/>
    </cofactor>
</comment>